<evidence type="ECO:0000313" key="2">
    <source>
        <dbReference type="Proteomes" id="UP000831701"/>
    </source>
</evidence>
<accession>A0ACB8X1M4</accession>
<feature type="non-terminal residue" evidence="1">
    <location>
        <position position="1"/>
    </location>
</feature>
<name>A0ACB8X1M4_9TELE</name>
<dbReference type="Proteomes" id="UP000831701">
    <property type="component" value="Chromosome 4"/>
</dbReference>
<reference evidence="1" key="1">
    <citation type="submission" date="2022-04" db="EMBL/GenBank/DDBJ databases">
        <title>Jade perch genome.</title>
        <authorList>
            <person name="Chao B."/>
        </authorList>
    </citation>
    <scope>NUCLEOTIDE SEQUENCE</scope>
    <source>
        <strain evidence="1">CB-2022</strain>
    </source>
</reference>
<gene>
    <name evidence="1" type="ORF">L3Q82_022265</name>
</gene>
<keyword evidence="2" id="KW-1185">Reference proteome</keyword>
<dbReference type="EMBL" id="CM041534">
    <property type="protein sequence ID" value="KAI3373659.1"/>
    <property type="molecule type" value="Genomic_DNA"/>
</dbReference>
<protein>
    <submittedName>
        <fullName evidence="1">Uncharacterized protein</fullName>
    </submittedName>
</protein>
<sequence length="497" mass="57550">KVCISGIKQTKMDEDFVLPQNREDSTWEEDDEEKMEESNSDISDEGPECSSGRVRGWESLPDVCLRHVFEFLSDRDRRSADLVCHHWHNVMHSPSLWRYRFFHFSGRLSKYRQSEYCSAVAYAQSKGVYLQQLEVNVYPPRRSLAARRLEQAISGLLSELIRVKAPLQSFSLVRLELDRSSWSTGLRNAIVSGLLLFLRRGSSKLTSVCLNGMRNCLNHGMELLSALSLSERRHSPQCYISSLDLRGFFSGTVQVYLNPSFHRDLHRLQGLTDLSLNYSCLSDELLAALQHRQLESMRYSGRDRNTLQRFSLQCSLNEPHQQLVCGSSWATLASNCPDLQVKLAVDQVINTNWLEKILLPEIPLIEYSMTAFYAPDEEWSVKPVLSVMLPRYRRSLQYLTLDLSNCSESVDEELLELVKACEHLEQLRVWAFLDIRTVERLLHIRLTQRNLLNKIRVRIYSVNDDTGHQEDQLEEILNSYLHLPPELEFFAVIYPFV</sequence>
<proteinExistence type="predicted"/>
<evidence type="ECO:0000313" key="1">
    <source>
        <dbReference type="EMBL" id="KAI3373659.1"/>
    </source>
</evidence>
<comment type="caution">
    <text evidence="1">The sequence shown here is derived from an EMBL/GenBank/DDBJ whole genome shotgun (WGS) entry which is preliminary data.</text>
</comment>
<organism evidence="1 2">
    <name type="scientific">Scortum barcoo</name>
    <name type="common">barcoo grunter</name>
    <dbReference type="NCBI Taxonomy" id="214431"/>
    <lineage>
        <taxon>Eukaryota</taxon>
        <taxon>Metazoa</taxon>
        <taxon>Chordata</taxon>
        <taxon>Craniata</taxon>
        <taxon>Vertebrata</taxon>
        <taxon>Euteleostomi</taxon>
        <taxon>Actinopterygii</taxon>
        <taxon>Neopterygii</taxon>
        <taxon>Teleostei</taxon>
        <taxon>Neoteleostei</taxon>
        <taxon>Acanthomorphata</taxon>
        <taxon>Eupercaria</taxon>
        <taxon>Centrarchiformes</taxon>
        <taxon>Terapontoidei</taxon>
        <taxon>Terapontidae</taxon>
        <taxon>Scortum</taxon>
    </lineage>
</organism>